<keyword evidence="2" id="KW-1185">Reference proteome</keyword>
<dbReference type="OrthoDB" id="6630792at2759"/>
<reference evidence="1 2" key="1">
    <citation type="submission" date="2020-02" db="EMBL/GenBank/DDBJ databases">
        <authorList>
            <person name="Ferguson B K."/>
        </authorList>
    </citation>
    <scope>NUCLEOTIDE SEQUENCE [LARGE SCALE GENOMIC DNA]</scope>
</reference>
<dbReference type="InterPro" id="IPR036691">
    <property type="entry name" value="Endo/exonu/phosph_ase_sf"/>
</dbReference>
<dbReference type="Proteomes" id="UP000479000">
    <property type="component" value="Unassembled WGS sequence"/>
</dbReference>
<sequence>MEKFDPDQFVRSTGFYLQEHLGKIVCPLQERQMHYRRRLQCPERSVGVWQYQSQGENSTGSLNDSTLYFINDGSHTRITKPGENLSSPDLTLINRGHFQNATWKARDDTLGSDHKIIQINIGACEVPTIEKAKTFNLKKANWEEYEKDIESIMRSWEESLIDVGNVQQQYNNWVEAVLEKARQNIPYKRRNQFSKNKEWWDQECNQAVSQRKTALKNYYRQPTIENFRLYKDTIKKAKTVIQNQKTRSVD</sequence>
<name>A0A6H5H8L8_9HEMI</name>
<organism evidence="1 2">
    <name type="scientific">Nesidiocoris tenuis</name>
    <dbReference type="NCBI Taxonomy" id="355587"/>
    <lineage>
        <taxon>Eukaryota</taxon>
        <taxon>Metazoa</taxon>
        <taxon>Ecdysozoa</taxon>
        <taxon>Arthropoda</taxon>
        <taxon>Hexapoda</taxon>
        <taxon>Insecta</taxon>
        <taxon>Pterygota</taxon>
        <taxon>Neoptera</taxon>
        <taxon>Paraneoptera</taxon>
        <taxon>Hemiptera</taxon>
        <taxon>Heteroptera</taxon>
        <taxon>Panheteroptera</taxon>
        <taxon>Cimicomorpha</taxon>
        <taxon>Miridae</taxon>
        <taxon>Dicyphina</taxon>
        <taxon>Nesidiocoris</taxon>
    </lineage>
</organism>
<dbReference type="AlphaFoldDB" id="A0A6H5H8L8"/>
<proteinExistence type="predicted"/>
<protein>
    <recommendedName>
        <fullName evidence="3">Endonuclease/exonuclease/phosphatase domain-containing protein</fullName>
    </recommendedName>
</protein>
<dbReference type="Gene3D" id="3.60.10.10">
    <property type="entry name" value="Endonuclease/exonuclease/phosphatase"/>
    <property type="match status" value="1"/>
</dbReference>
<dbReference type="EMBL" id="CADCXU010027451">
    <property type="protein sequence ID" value="CAB0014201.1"/>
    <property type="molecule type" value="Genomic_DNA"/>
</dbReference>
<accession>A0A6H5H8L8</accession>
<gene>
    <name evidence="1" type="ORF">NTEN_LOCUS18661</name>
</gene>
<evidence type="ECO:0000313" key="1">
    <source>
        <dbReference type="EMBL" id="CAB0014201.1"/>
    </source>
</evidence>
<evidence type="ECO:0000313" key="2">
    <source>
        <dbReference type="Proteomes" id="UP000479000"/>
    </source>
</evidence>
<evidence type="ECO:0008006" key="3">
    <source>
        <dbReference type="Google" id="ProtNLM"/>
    </source>
</evidence>